<reference evidence="5 6" key="1">
    <citation type="journal article" date="2017" name="G3 (Bethesda)">
        <title>First Draft Genome Sequence of the Pathogenic Fungus Lomentospora prolificans (Formerly Scedosporium prolificans).</title>
        <authorList>
            <person name="Luo R."/>
            <person name="Zimin A."/>
            <person name="Workman R."/>
            <person name="Fan Y."/>
            <person name="Pertea G."/>
            <person name="Grossman N."/>
            <person name="Wear M.P."/>
            <person name="Jia B."/>
            <person name="Miller H."/>
            <person name="Casadevall A."/>
            <person name="Timp W."/>
            <person name="Zhang S.X."/>
            <person name="Salzberg S.L."/>
        </authorList>
    </citation>
    <scope>NUCLEOTIDE SEQUENCE [LARGE SCALE GENOMIC DNA]</scope>
    <source>
        <strain evidence="5 6">JHH-5317</strain>
    </source>
</reference>
<dbReference type="VEuPathDB" id="FungiDB:jhhlp_006164"/>
<dbReference type="Proteomes" id="UP000233524">
    <property type="component" value="Unassembled WGS sequence"/>
</dbReference>
<dbReference type="PANTHER" id="PTHR10509">
    <property type="entry name" value="O-METHYLTRANSFERASE-RELATED"/>
    <property type="match status" value="1"/>
</dbReference>
<gene>
    <name evidence="5" type="ORF">jhhlp_006164</name>
</gene>
<accession>A0A2N3N545</accession>
<dbReference type="SUPFAM" id="SSF53335">
    <property type="entry name" value="S-adenosyl-L-methionine-dependent methyltransferases"/>
    <property type="match status" value="1"/>
</dbReference>
<name>A0A2N3N545_9PEZI</name>
<evidence type="ECO:0000256" key="4">
    <source>
        <dbReference type="ARBA" id="ARBA00023453"/>
    </source>
</evidence>
<proteinExistence type="inferred from homology"/>
<evidence type="ECO:0000256" key="1">
    <source>
        <dbReference type="ARBA" id="ARBA00022603"/>
    </source>
</evidence>
<keyword evidence="3" id="KW-0949">S-adenosyl-L-methionine</keyword>
<sequence>MKTDSPALYPNEKVGERVTVYSQTHSTPLPKHITEYHAWVDQNHERSNYMSSNFQSQLHVLLSHLIGAKRVLEIGVYAGYSALVWAHAVGPDGKVTGLEYSPEYAKLSEEGFKKLGVKNIEIVVGDAHETLPKLDLSEPYDLIFIDAEKSGYPRYLQQILDGSQPGSSTRILRPGGLIVADNVLRRGIIADDSDDNPWVAKQAKLRSEYAVDDENVLVKKFNDEVVKSSRLEAFLLPLFDGLNIIRLLD</sequence>
<keyword evidence="1" id="KW-0489">Methyltransferase</keyword>
<dbReference type="EMBL" id="NLAX01000701">
    <property type="protein sequence ID" value="PKS07560.1"/>
    <property type="molecule type" value="Genomic_DNA"/>
</dbReference>
<evidence type="ECO:0000313" key="5">
    <source>
        <dbReference type="EMBL" id="PKS07560.1"/>
    </source>
</evidence>
<dbReference type="InParanoid" id="A0A2N3N545"/>
<dbReference type="OrthoDB" id="10251242at2759"/>
<evidence type="ECO:0000313" key="6">
    <source>
        <dbReference type="Proteomes" id="UP000233524"/>
    </source>
</evidence>
<dbReference type="AlphaFoldDB" id="A0A2N3N545"/>
<evidence type="ECO:0000256" key="2">
    <source>
        <dbReference type="ARBA" id="ARBA00022679"/>
    </source>
</evidence>
<dbReference type="InterPro" id="IPR029063">
    <property type="entry name" value="SAM-dependent_MTases_sf"/>
</dbReference>
<comment type="caution">
    <text evidence="5">The sequence shown here is derived from an EMBL/GenBank/DDBJ whole genome shotgun (WGS) entry which is preliminary data.</text>
</comment>
<organism evidence="5 6">
    <name type="scientific">Lomentospora prolificans</name>
    <dbReference type="NCBI Taxonomy" id="41688"/>
    <lineage>
        <taxon>Eukaryota</taxon>
        <taxon>Fungi</taxon>
        <taxon>Dikarya</taxon>
        <taxon>Ascomycota</taxon>
        <taxon>Pezizomycotina</taxon>
        <taxon>Sordariomycetes</taxon>
        <taxon>Hypocreomycetidae</taxon>
        <taxon>Microascales</taxon>
        <taxon>Microascaceae</taxon>
        <taxon>Lomentospora</taxon>
    </lineage>
</organism>
<dbReference type="PROSITE" id="PS51682">
    <property type="entry name" value="SAM_OMT_I"/>
    <property type="match status" value="1"/>
</dbReference>
<keyword evidence="2" id="KW-0808">Transferase</keyword>
<dbReference type="GO" id="GO:0032259">
    <property type="term" value="P:methylation"/>
    <property type="evidence" value="ECO:0007669"/>
    <property type="project" value="UniProtKB-KW"/>
</dbReference>
<protein>
    <recommendedName>
        <fullName evidence="7">O-methyltransferase domain-containing protein</fullName>
    </recommendedName>
</protein>
<evidence type="ECO:0000256" key="3">
    <source>
        <dbReference type="ARBA" id="ARBA00022691"/>
    </source>
</evidence>
<evidence type="ECO:0008006" key="7">
    <source>
        <dbReference type="Google" id="ProtNLM"/>
    </source>
</evidence>
<dbReference type="CDD" id="cd02440">
    <property type="entry name" value="AdoMet_MTases"/>
    <property type="match status" value="1"/>
</dbReference>
<dbReference type="InterPro" id="IPR002935">
    <property type="entry name" value="SAM_O-MeTrfase"/>
</dbReference>
<comment type="similarity">
    <text evidence="4">Belongs to the class I-like SAM-binding methyltransferase superfamily. Cation-dependent O-methyltransferase family.</text>
</comment>
<dbReference type="PANTHER" id="PTHR10509:SF14">
    <property type="entry name" value="CAFFEOYL-COA O-METHYLTRANSFERASE 3-RELATED"/>
    <property type="match status" value="1"/>
</dbReference>
<dbReference type="STRING" id="41688.A0A2N3N545"/>
<keyword evidence="6" id="KW-1185">Reference proteome</keyword>
<dbReference type="InterPro" id="IPR050362">
    <property type="entry name" value="Cation-dep_OMT"/>
</dbReference>
<dbReference type="GO" id="GO:0008757">
    <property type="term" value="F:S-adenosylmethionine-dependent methyltransferase activity"/>
    <property type="evidence" value="ECO:0007669"/>
    <property type="project" value="TreeGrafter"/>
</dbReference>
<dbReference type="Gene3D" id="3.40.50.150">
    <property type="entry name" value="Vaccinia Virus protein VP39"/>
    <property type="match status" value="1"/>
</dbReference>
<dbReference type="GO" id="GO:0008171">
    <property type="term" value="F:O-methyltransferase activity"/>
    <property type="evidence" value="ECO:0007669"/>
    <property type="project" value="InterPro"/>
</dbReference>
<dbReference type="Pfam" id="PF01596">
    <property type="entry name" value="Methyltransf_3"/>
    <property type="match status" value="1"/>
</dbReference>